<sequence length="366" mass="41405">AFPENSGNYFDQQLIQTNGPKPVMTQGYSTDNYTKWAEEYIRGGHGKNKEKPFYLWLCYGAVHGPFTPAKRHYGDYPKSKIKIPKDIYPPREGKPKYSREKEQWIPGPDGLPVLKSGQFAGRTVSGKAIHGNDIHALTRQYHQGVLAIDEGVGKLIRALKETGQYDNTLIVFGADQGIAWGQKGFQMKLAPYDGTIRGPLIVSMPKKFPQGKVCNKPVGGTDLVPTFFKTAGLELPWKMHGRDLTPLLENPKGKGWKTPLLLAHTGMSYGEDCAVVIDMKDDPIYQKQEVPWWVSLRTNRYKYIRNLIPGETEELYDMKKDPEEFINLAMQEEHLGLLRKLRKQAISELKKTDCAFANKMPPVLKP</sequence>
<name>A0A382GVS7_9ZZZZ</name>
<gene>
    <name evidence="3" type="ORF">METZ01_LOCUS231517</name>
</gene>
<dbReference type="Pfam" id="PF00884">
    <property type="entry name" value="Sulfatase"/>
    <property type="match status" value="1"/>
</dbReference>
<dbReference type="InterPro" id="IPR000917">
    <property type="entry name" value="Sulfatase_N"/>
</dbReference>
<reference evidence="3" key="1">
    <citation type="submission" date="2018-05" db="EMBL/GenBank/DDBJ databases">
        <authorList>
            <person name="Lanie J.A."/>
            <person name="Ng W.-L."/>
            <person name="Kazmierczak K.M."/>
            <person name="Andrzejewski T.M."/>
            <person name="Davidsen T.M."/>
            <person name="Wayne K.J."/>
            <person name="Tettelin H."/>
            <person name="Glass J.I."/>
            <person name="Rusch D."/>
            <person name="Podicherti R."/>
            <person name="Tsui H.-C.T."/>
            <person name="Winkler M.E."/>
        </authorList>
    </citation>
    <scope>NUCLEOTIDE SEQUENCE</scope>
</reference>
<feature type="non-terminal residue" evidence="3">
    <location>
        <position position="1"/>
    </location>
</feature>
<evidence type="ECO:0000259" key="1">
    <source>
        <dbReference type="Pfam" id="PF00884"/>
    </source>
</evidence>
<dbReference type="AlphaFoldDB" id="A0A382GVS7"/>
<dbReference type="InterPro" id="IPR017850">
    <property type="entry name" value="Alkaline_phosphatase_core_sf"/>
</dbReference>
<evidence type="ECO:0000313" key="3">
    <source>
        <dbReference type="EMBL" id="SVB78663.1"/>
    </source>
</evidence>
<dbReference type="SUPFAM" id="SSF53649">
    <property type="entry name" value="Alkaline phosphatase-like"/>
    <property type="match status" value="1"/>
</dbReference>
<organism evidence="3">
    <name type="scientific">marine metagenome</name>
    <dbReference type="NCBI Taxonomy" id="408172"/>
    <lineage>
        <taxon>unclassified sequences</taxon>
        <taxon>metagenomes</taxon>
        <taxon>ecological metagenomes</taxon>
    </lineage>
</organism>
<feature type="domain" description="Sulfatase N-terminal" evidence="1">
    <location>
        <begin position="16"/>
        <end position="232"/>
    </location>
</feature>
<accession>A0A382GVS7</accession>
<protein>
    <recommendedName>
        <fullName evidence="4">Sulfatase N-terminal domain-containing protein</fullName>
    </recommendedName>
</protein>
<evidence type="ECO:0008006" key="4">
    <source>
        <dbReference type="Google" id="ProtNLM"/>
    </source>
</evidence>
<dbReference type="EMBL" id="UINC01057474">
    <property type="protein sequence ID" value="SVB78663.1"/>
    <property type="molecule type" value="Genomic_DNA"/>
</dbReference>
<feature type="domain" description="N-sulphoglucosamine sulphohydrolase C-terminal" evidence="2">
    <location>
        <begin position="289"/>
        <end position="345"/>
    </location>
</feature>
<dbReference type="PANTHER" id="PTHR43108">
    <property type="entry name" value="N-ACETYLGLUCOSAMINE-6-SULFATASE FAMILY MEMBER"/>
    <property type="match status" value="1"/>
</dbReference>
<dbReference type="PANTHER" id="PTHR43108:SF8">
    <property type="entry name" value="SD21168P"/>
    <property type="match status" value="1"/>
</dbReference>
<dbReference type="InterPro" id="IPR032506">
    <property type="entry name" value="SGSH_C"/>
</dbReference>
<proteinExistence type="predicted"/>
<dbReference type="Pfam" id="PF16347">
    <property type="entry name" value="SGSH_C"/>
    <property type="match status" value="1"/>
</dbReference>
<dbReference type="Gene3D" id="3.40.720.10">
    <property type="entry name" value="Alkaline Phosphatase, subunit A"/>
    <property type="match status" value="1"/>
</dbReference>
<evidence type="ECO:0000259" key="2">
    <source>
        <dbReference type="Pfam" id="PF16347"/>
    </source>
</evidence>